<protein>
    <submittedName>
        <fullName evidence="1">Uncharacterized protein</fullName>
    </submittedName>
</protein>
<name>A0ABQ0IEQ1_9ALTE</name>
<evidence type="ECO:0000313" key="1">
    <source>
        <dbReference type="EMBL" id="GAC07896.1"/>
    </source>
</evidence>
<gene>
    <name evidence="1" type="ORF">GAGA_5074</name>
</gene>
<sequence>MREKTAQKVNFQTNAHVTREALDVLVAMSHARFNNAFALVIPRSR</sequence>
<proteinExistence type="predicted"/>
<dbReference type="Proteomes" id="UP000008372">
    <property type="component" value="Unassembled WGS sequence"/>
</dbReference>
<reference evidence="1 2" key="1">
    <citation type="journal article" date="2014" name="Environ. Microbiol.">
        <title>Comparative genomics of the marine bacterial genus Glaciecola reveals the high degree of genomic diversity and genomic characteristic for cold adaptation.</title>
        <authorList>
            <person name="Qin Q.L."/>
            <person name="Xie B.B."/>
            <person name="Yu Y."/>
            <person name="Shu Y.L."/>
            <person name="Rong J.C."/>
            <person name="Zhang Y.J."/>
            <person name="Zhao D.L."/>
            <person name="Chen X.L."/>
            <person name="Zhang X.Y."/>
            <person name="Chen B."/>
            <person name="Zhou B.C."/>
            <person name="Zhang Y.Z."/>
        </authorList>
    </citation>
    <scope>NUCLEOTIDE SEQUENCE [LARGE SCALE GENOMIC DNA]</scope>
    <source>
        <strain evidence="1 2">NO2</strain>
    </source>
</reference>
<accession>A0ABQ0IEQ1</accession>
<evidence type="ECO:0000313" key="2">
    <source>
        <dbReference type="Proteomes" id="UP000008372"/>
    </source>
</evidence>
<organism evidence="1 2">
    <name type="scientific">Paraglaciecola agarilytica NO2</name>
    <dbReference type="NCBI Taxonomy" id="1125747"/>
    <lineage>
        <taxon>Bacteria</taxon>
        <taxon>Pseudomonadati</taxon>
        <taxon>Pseudomonadota</taxon>
        <taxon>Gammaproteobacteria</taxon>
        <taxon>Alteromonadales</taxon>
        <taxon>Alteromonadaceae</taxon>
        <taxon>Paraglaciecola</taxon>
    </lineage>
</organism>
<keyword evidence="2" id="KW-1185">Reference proteome</keyword>
<dbReference type="EMBL" id="BAEK01000096">
    <property type="protein sequence ID" value="GAC07896.1"/>
    <property type="molecule type" value="Genomic_DNA"/>
</dbReference>
<comment type="caution">
    <text evidence="1">The sequence shown here is derived from an EMBL/GenBank/DDBJ whole genome shotgun (WGS) entry which is preliminary data.</text>
</comment>